<dbReference type="AlphaFoldDB" id="A0A640TUJ7"/>
<sequence>MCKQLRRERLAVLSQPRYGIVDVQLEVPDHTSGANDAHHRVREREPLGAGLVVQDRYLKLGKVPVDEPALT</sequence>
<organism evidence="1 2">
    <name type="scientific">Streptomyces nigrescens</name>
    <dbReference type="NCBI Taxonomy" id="1920"/>
    <lineage>
        <taxon>Bacteria</taxon>
        <taxon>Bacillati</taxon>
        <taxon>Actinomycetota</taxon>
        <taxon>Actinomycetes</taxon>
        <taxon>Kitasatosporales</taxon>
        <taxon>Streptomycetaceae</taxon>
        <taxon>Streptomyces</taxon>
    </lineage>
</organism>
<protein>
    <submittedName>
        <fullName evidence="1">Uncharacterized protein</fullName>
    </submittedName>
</protein>
<proteinExistence type="predicted"/>
<evidence type="ECO:0000313" key="1">
    <source>
        <dbReference type="EMBL" id="GFE27337.1"/>
    </source>
</evidence>
<comment type="caution">
    <text evidence="1">The sequence shown here is derived from an EMBL/GenBank/DDBJ whole genome shotgun (WGS) entry which is preliminary data.</text>
</comment>
<gene>
    <name evidence="1" type="ORF">Sliba_77900</name>
</gene>
<name>A0A640TUJ7_STRNI</name>
<dbReference type="EMBL" id="BLIP01000003">
    <property type="protein sequence ID" value="GFE27337.1"/>
    <property type="molecule type" value="Genomic_DNA"/>
</dbReference>
<evidence type="ECO:0000313" key="2">
    <source>
        <dbReference type="Proteomes" id="UP000429552"/>
    </source>
</evidence>
<dbReference type="Proteomes" id="UP000429552">
    <property type="component" value="Unassembled WGS sequence"/>
</dbReference>
<accession>A0A640TUJ7</accession>
<reference evidence="1 2" key="1">
    <citation type="submission" date="2019-12" db="EMBL/GenBank/DDBJ databases">
        <title>Whole genome shotgun sequence of Streptomyces libani subsp. libani NBRC 13452.</title>
        <authorList>
            <person name="Ichikawa N."/>
            <person name="Kimura A."/>
            <person name="Kitahashi Y."/>
            <person name="Komaki H."/>
            <person name="Tamura T."/>
        </authorList>
    </citation>
    <scope>NUCLEOTIDE SEQUENCE [LARGE SCALE GENOMIC DNA]</scope>
    <source>
        <strain evidence="1 2">NBRC 13452</strain>
    </source>
</reference>